<dbReference type="Proteomes" id="UP000009102">
    <property type="component" value="Chromosome"/>
</dbReference>
<dbReference type="CDD" id="cd14797">
    <property type="entry name" value="DUF302"/>
    <property type="match status" value="1"/>
</dbReference>
<dbReference type="EMBL" id="CP001801">
    <property type="protein sequence ID" value="ACX95767.1"/>
    <property type="molecule type" value="Genomic_DNA"/>
</dbReference>
<evidence type="ECO:0000313" key="2">
    <source>
        <dbReference type="EMBL" id="ACX95767.1"/>
    </source>
</evidence>
<dbReference type="InterPro" id="IPR016796">
    <property type="entry name" value="UCP021774"/>
</dbReference>
<dbReference type="RefSeq" id="WP_012823803.1">
    <property type="nucleotide sequence ID" value="NC_013422.1"/>
</dbReference>
<gene>
    <name evidence="2" type="ordered locus">Hneap_0925</name>
</gene>
<reference evidence="2 3" key="1">
    <citation type="submission" date="2009-10" db="EMBL/GenBank/DDBJ databases">
        <title>Complete sequence of Halothiobacillus neapolitanus c2.</title>
        <authorList>
            <consortium name="US DOE Joint Genome Institute"/>
            <person name="Lucas S."/>
            <person name="Copeland A."/>
            <person name="Lapidus A."/>
            <person name="Glavina del Rio T."/>
            <person name="Tice H."/>
            <person name="Bruce D."/>
            <person name="Goodwin L."/>
            <person name="Pitluck S."/>
            <person name="Davenport K."/>
            <person name="Brettin T."/>
            <person name="Detter J.C."/>
            <person name="Han C."/>
            <person name="Tapia R."/>
            <person name="Larimer F."/>
            <person name="Land M."/>
            <person name="Hauser L."/>
            <person name="Kyrpides N."/>
            <person name="Mikhailova N."/>
            <person name="Kerfeld C."/>
            <person name="Cannon G."/>
            <person name="Heinhort S."/>
        </authorList>
    </citation>
    <scope>NUCLEOTIDE SEQUENCE [LARGE SCALE GENOMIC DNA]</scope>
    <source>
        <strain evidence="3">ATCC 23641 / c2</strain>
    </source>
</reference>
<protein>
    <recommendedName>
        <fullName evidence="1">DUF302 domain-containing protein</fullName>
    </recommendedName>
</protein>
<dbReference type="InterPro" id="IPR035923">
    <property type="entry name" value="TT1751-like_sf"/>
</dbReference>
<evidence type="ECO:0000259" key="1">
    <source>
        <dbReference type="Pfam" id="PF03625"/>
    </source>
</evidence>
<keyword evidence="3" id="KW-1185">Reference proteome</keyword>
<accession>D0KZ94</accession>
<dbReference type="SUPFAM" id="SSF103247">
    <property type="entry name" value="TT1751-like"/>
    <property type="match status" value="1"/>
</dbReference>
<feature type="domain" description="DUF302" evidence="1">
    <location>
        <begin position="36"/>
        <end position="99"/>
    </location>
</feature>
<dbReference type="eggNOG" id="COG3439">
    <property type="taxonomic scope" value="Bacteria"/>
</dbReference>
<dbReference type="OrthoDB" id="9791067at2"/>
<dbReference type="Pfam" id="PF03625">
    <property type="entry name" value="DUF302"/>
    <property type="match status" value="1"/>
</dbReference>
<dbReference type="AlphaFoldDB" id="D0KZ94"/>
<dbReference type="KEGG" id="hna:Hneap_0925"/>
<dbReference type="HOGENOM" id="CLU_126998_1_1_6"/>
<dbReference type="STRING" id="555778.Hneap_0925"/>
<sequence length="131" mass="14137">MSSYVFSVTSPKDYESTIPMVTEALKQEGFGVLTTIDVAATLKAKLGIERKPYIILGACNPTFAHQAMEAEPDIGALLPCNVVVRTEPDDSVSVVFMDPVSVLGMVNQPGVDKVGHEVREKLMRVAESVRG</sequence>
<dbReference type="PANTHER" id="PTHR38342:SF1">
    <property type="entry name" value="SLR5037 PROTEIN"/>
    <property type="match status" value="1"/>
</dbReference>
<evidence type="ECO:0000313" key="3">
    <source>
        <dbReference type="Proteomes" id="UP000009102"/>
    </source>
</evidence>
<dbReference type="InterPro" id="IPR005180">
    <property type="entry name" value="DUF302"/>
</dbReference>
<dbReference type="PANTHER" id="PTHR38342">
    <property type="entry name" value="SLR5037 PROTEIN"/>
    <property type="match status" value="1"/>
</dbReference>
<dbReference type="Gene3D" id="3.30.310.70">
    <property type="entry name" value="TT1751-like domain"/>
    <property type="match status" value="1"/>
</dbReference>
<name>D0KZ94_HALNC</name>
<organism evidence="2 3">
    <name type="scientific">Halothiobacillus neapolitanus (strain ATCC 23641 / DSM 15147 / CIP 104769 / NCIMB 8539 / c2)</name>
    <name type="common">Thiobacillus neapolitanus</name>
    <dbReference type="NCBI Taxonomy" id="555778"/>
    <lineage>
        <taxon>Bacteria</taxon>
        <taxon>Pseudomonadati</taxon>
        <taxon>Pseudomonadota</taxon>
        <taxon>Gammaproteobacteria</taxon>
        <taxon>Chromatiales</taxon>
        <taxon>Halothiobacillaceae</taxon>
        <taxon>Halothiobacillus</taxon>
    </lineage>
</organism>
<dbReference type="PIRSF" id="PIRSF021774">
    <property type="entry name" value="UCP021774"/>
    <property type="match status" value="1"/>
</dbReference>
<proteinExistence type="predicted"/>